<dbReference type="InterPro" id="IPR019425">
    <property type="entry name" value="7TM_GPCR_serpentine_rcpt_Srt"/>
</dbReference>
<evidence type="ECO:0000313" key="2">
    <source>
        <dbReference type="Proteomes" id="UP000008281"/>
    </source>
</evidence>
<accession>E3N6J0</accession>
<dbReference type="GeneID" id="9808160"/>
<dbReference type="Proteomes" id="UP000008281">
    <property type="component" value="Unassembled WGS sequence"/>
</dbReference>
<dbReference type="KEGG" id="crq:GCK72_021746"/>
<dbReference type="PANTHER" id="PTHR23021:SF47">
    <property type="entry name" value="SERPENTINE RECEPTOR, CLASS T"/>
    <property type="match status" value="1"/>
</dbReference>
<dbReference type="CTD" id="9808160"/>
<dbReference type="PANTHER" id="PTHR23021">
    <property type="entry name" value="SERPENTINE RECEPTOR, CLASS T"/>
    <property type="match status" value="1"/>
</dbReference>
<dbReference type="HOGENOM" id="CLU_053041_0_0_1"/>
<gene>
    <name evidence="1" type="ORF">CRE_06045</name>
</gene>
<dbReference type="OrthoDB" id="5846777at2759"/>
<reference evidence="1" key="1">
    <citation type="submission" date="2007-07" db="EMBL/GenBank/DDBJ databases">
        <title>PCAP assembly of the Caenorhabditis remanei genome.</title>
        <authorList>
            <consortium name="The Caenorhabditis remanei Sequencing Consortium"/>
            <person name="Wilson R.K."/>
        </authorList>
    </citation>
    <scope>NUCLEOTIDE SEQUENCE [LARGE SCALE GENOMIC DNA]</scope>
    <source>
        <strain evidence="1">PB4641</strain>
    </source>
</reference>
<organism evidence="2">
    <name type="scientific">Caenorhabditis remanei</name>
    <name type="common">Caenorhabditis vulgaris</name>
    <dbReference type="NCBI Taxonomy" id="31234"/>
    <lineage>
        <taxon>Eukaryota</taxon>
        <taxon>Metazoa</taxon>
        <taxon>Ecdysozoa</taxon>
        <taxon>Nematoda</taxon>
        <taxon>Chromadorea</taxon>
        <taxon>Rhabditida</taxon>
        <taxon>Rhabditina</taxon>
        <taxon>Rhabditomorpha</taxon>
        <taxon>Rhabditoidea</taxon>
        <taxon>Rhabditidae</taxon>
        <taxon>Peloderinae</taxon>
        <taxon>Caenorhabditis</taxon>
    </lineage>
</organism>
<dbReference type="RefSeq" id="XP_003095981.2">
    <property type="nucleotide sequence ID" value="XM_003095933.2"/>
</dbReference>
<dbReference type="Pfam" id="PF10321">
    <property type="entry name" value="7TM_GPCR_Srt"/>
    <property type="match status" value="1"/>
</dbReference>
<dbReference type="STRING" id="31234.E3N6J0"/>
<protein>
    <submittedName>
        <fullName evidence="1">Uncharacterized protein</fullName>
    </submittedName>
</protein>
<sequence length="332" mass="38329">MSTPTNYHMSLAYFILNKLELNSNFYSCPENWTLSEEDRVKRPYLGVYFMTSGAIYVTLYLLCFSAMLNRDLIRFPAFKIMISLALCDIPSVFVNSLATGYFGWNGISFCDYPRLIFFLGANGFGLWLGCSLSCITLAVCRISELNPDLNIRWVFRPPFIYFLMLLFFLAPFYGVFLTKPVIFRPEFMSWFFDPGTGTSLSDPSAYYNINQPVNNAILTIITLSLYTYLVSYLIRKGTHLESVQFLRTQRQVILQAAIICFFHSITSFVYVYMQFFYSPEWFIVAAQIGWQICTGSISVIYLTLNPTIRSSVRKMVCPARFQQDNRVSSFEL</sequence>
<dbReference type="EMBL" id="DS268540">
    <property type="protein sequence ID" value="EFO88082.1"/>
    <property type="molecule type" value="Genomic_DNA"/>
</dbReference>
<proteinExistence type="predicted"/>
<dbReference type="eggNOG" id="ENOG502RT5E">
    <property type="taxonomic scope" value="Eukaryota"/>
</dbReference>
<evidence type="ECO:0000313" key="1">
    <source>
        <dbReference type="EMBL" id="EFO88082.1"/>
    </source>
</evidence>
<dbReference type="AlphaFoldDB" id="E3N6J0"/>
<keyword evidence="2" id="KW-1185">Reference proteome</keyword>
<name>E3N6J0_CAERE</name>
<dbReference type="SUPFAM" id="SSF81321">
    <property type="entry name" value="Family A G protein-coupled receptor-like"/>
    <property type="match status" value="1"/>
</dbReference>
<dbReference type="OMA" id="IGWQICT"/>